<gene>
    <name evidence="3" type="ORF">HT99x_007570</name>
    <name evidence="2" type="ORF">HT99x_02030</name>
</gene>
<evidence type="ECO:0000313" key="2">
    <source>
        <dbReference type="EMBL" id="KRG20813.1"/>
    </source>
</evidence>
<comment type="caution">
    <text evidence="2">The sequence shown here is derived from an EMBL/GenBank/DDBJ whole genome shotgun (WGS) entry which is preliminary data.</text>
</comment>
<evidence type="ECO:0000313" key="3">
    <source>
        <dbReference type="EMBL" id="MCS5711289.1"/>
    </source>
</evidence>
<evidence type="ECO:0000259" key="1">
    <source>
        <dbReference type="Pfam" id="PF01814"/>
    </source>
</evidence>
<feature type="domain" description="Hemerythrin-like" evidence="1">
    <location>
        <begin position="3"/>
        <end position="121"/>
    </location>
</feature>
<dbReference type="AlphaFoldDB" id="A0A0Q9YJH5"/>
<proteinExistence type="predicted"/>
<dbReference type="Pfam" id="PF01814">
    <property type="entry name" value="Hemerythrin"/>
    <property type="match status" value="1"/>
</dbReference>
<dbReference type="Gene3D" id="1.20.120.520">
    <property type="entry name" value="nmb1532 protein domain like"/>
    <property type="match status" value="1"/>
</dbReference>
<dbReference type="STRING" id="295108.HT99x_02030"/>
<dbReference type="EMBL" id="LKAJ02000001">
    <property type="protein sequence ID" value="MCS5711289.1"/>
    <property type="molecule type" value="Genomic_DNA"/>
</dbReference>
<dbReference type="EMBL" id="LKAJ01000008">
    <property type="protein sequence ID" value="KRG20813.1"/>
    <property type="molecule type" value="Genomic_DNA"/>
</dbReference>
<accession>A0A0Q9YJH5</accession>
<protein>
    <submittedName>
        <fullName evidence="3">Hemerythrin domain-containing protein</fullName>
    </submittedName>
</protein>
<dbReference type="RefSeq" id="WP_075066657.1">
    <property type="nucleotide sequence ID" value="NZ_LKAJ02000001.1"/>
</dbReference>
<dbReference type="Proteomes" id="UP000051497">
    <property type="component" value="Unassembled WGS sequence"/>
</dbReference>
<dbReference type="PANTHER" id="PTHR35585">
    <property type="entry name" value="HHE DOMAIN PROTEIN (AFU_ORTHOLOGUE AFUA_4G00730)"/>
    <property type="match status" value="1"/>
</dbReference>
<dbReference type="PANTHER" id="PTHR35585:SF1">
    <property type="entry name" value="HHE DOMAIN PROTEIN (AFU_ORTHOLOGUE AFUA_4G00730)"/>
    <property type="match status" value="1"/>
</dbReference>
<reference evidence="2" key="1">
    <citation type="submission" date="2015-09" db="EMBL/GenBank/DDBJ databases">
        <title>Draft Genome Sequences of Two Novel Amoeba-resistant Intranuclear Bacteria, Candidatus Berkiella cookevillensis and Candidatus Berkiella aquae.</title>
        <authorList>
            <person name="Mehari Y.T."/>
            <person name="Arivett B.A."/>
            <person name="Farone A.L."/>
            <person name="Gunderson J.H."/>
            <person name="Farone M.B."/>
        </authorList>
    </citation>
    <scope>NUCLEOTIDE SEQUENCE [LARGE SCALE GENOMIC DNA]</scope>
    <source>
        <strain evidence="2">HT99</strain>
    </source>
</reference>
<dbReference type="InterPro" id="IPR012312">
    <property type="entry name" value="Hemerythrin-like"/>
</dbReference>
<reference evidence="3" key="2">
    <citation type="journal article" date="2016" name="Genome Announc.">
        <title>Draft Genome Sequences of Two Novel Amoeba-Resistant Intranuclear Bacteria, 'Candidatus Berkiella cookevillensis' and 'Candidatus Berkiella aquae'.</title>
        <authorList>
            <person name="Mehari Y.T."/>
            <person name="Arivett B.A."/>
            <person name="Farone A.L."/>
            <person name="Gunderson J.H."/>
            <person name="Farone M.B."/>
        </authorList>
    </citation>
    <scope>NUCLEOTIDE SEQUENCE</scope>
    <source>
        <strain evidence="3">HT99</strain>
    </source>
</reference>
<sequence length="145" mass="17333">MNAIQILLTDHKKMKQLLLKLSKMSEKKAAERKKLFNTIKHEAKLHEKMEEQLFYPHLIELSKSRANVLEHHEEVVLVEHMITKLSRTDPKSEKWTAKFTVFKELNDHHIEEEEDEKFPQAIKLLSRNLLLEIGEQMQDFKKKHK</sequence>
<name>A0A0Q9YJH5_9GAMM</name>
<organism evidence="2">
    <name type="scientific">Candidatus Berkiella aquae</name>
    <dbReference type="NCBI Taxonomy" id="295108"/>
    <lineage>
        <taxon>Bacteria</taxon>
        <taxon>Pseudomonadati</taxon>
        <taxon>Pseudomonadota</taxon>
        <taxon>Gammaproteobacteria</taxon>
        <taxon>Candidatus Berkiellales</taxon>
        <taxon>Candidatus Berkiellaceae</taxon>
        <taxon>Candidatus Berkiella</taxon>
    </lineage>
</organism>
<evidence type="ECO:0000313" key="4">
    <source>
        <dbReference type="Proteomes" id="UP000051497"/>
    </source>
</evidence>
<keyword evidence="4" id="KW-1185">Reference proteome</keyword>
<reference evidence="3" key="3">
    <citation type="submission" date="2021-06" db="EMBL/GenBank/DDBJ databases">
        <title>Genomic Description and Analysis of Intracellular Bacteria, Candidatus Berkiella cookevillensis and Candidatus Berkiella aquae.</title>
        <authorList>
            <person name="Kidane D.T."/>
            <person name="Mehari Y.T."/>
            <person name="Rice F.C."/>
            <person name="Arivett B.A."/>
            <person name="Farone A.L."/>
            <person name="Berk S.G."/>
            <person name="Farone M.B."/>
        </authorList>
    </citation>
    <scope>NUCLEOTIDE SEQUENCE</scope>
    <source>
        <strain evidence="3">HT99</strain>
    </source>
</reference>
<dbReference type="OrthoDB" id="9793637at2"/>